<dbReference type="EMBL" id="KV875103">
    <property type="protein sequence ID" value="OIW24634.1"/>
    <property type="molecule type" value="Genomic_DNA"/>
</dbReference>
<feature type="signal peptide" evidence="1">
    <location>
        <begin position="1"/>
        <end position="16"/>
    </location>
</feature>
<keyword evidence="3" id="KW-1185">Reference proteome</keyword>
<feature type="chain" id="PRO_5012927490" description="Granulins domain-containing protein" evidence="1">
    <location>
        <begin position="17"/>
        <end position="201"/>
    </location>
</feature>
<evidence type="ECO:0008006" key="4">
    <source>
        <dbReference type="Google" id="ProtNLM"/>
    </source>
</evidence>
<proteinExistence type="predicted"/>
<protein>
    <recommendedName>
        <fullName evidence="4">Granulins domain-containing protein</fullName>
    </recommendedName>
</protein>
<accession>A0A1J7JAP3</accession>
<evidence type="ECO:0000256" key="1">
    <source>
        <dbReference type="SAM" id="SignalP"/>
    </source>
</evidence>
<dbReference type="InParanoid" id="A0A1J7JAP3"/>
<name>A0A1J7JAP3_9PEZI</name>
<keyword evidence="1" id="KW-0732">Signal</keyword>
<sequence>MLIPTGLSTLLVGISAVTGLAAPSSPTFAPGDSSAPIPRPRNLIARILRSSEVQDHDCNGKLPASVPAQLISVPLRRRDRRWTGLFSRDDGCSPETTTVCSGSNGTGFACSGCSTCCPATNGGYQCCQQGFRCCLTSTGAGSCCPDDGSSCAEGGCGSIPGMPLGPVFETVTVTTTVTSFTASRTIGKYNMLVHNAYEVEH</sequence>
<evidence type="ECO:0000313" key="2">
    <source>
        <dbReference type="EMBL" id="OIW24634.1"/>
    </source>
</evidence>
<gene>
    <name evidence="2" type="ORF">CONLIGDRAFT_101303</name>
</gene>
<dbReference type="Proteomes" id="UP000182658">
    <property type="component" value="Unassembled WGS sequence"/>
</dbReference>
<reference evidence="2 3" key="1">
    <citation type="submission" date="2016-10" db="EMBL/GenBank/DDBJ databases">
        <title>Draft genome sequence of Coniochaeta ligniaria NRRL30616, a lignocellulolytic fungus for bioabatement of inhibitors in plant biomass hydrolysates.</title>
        <authorList>
            <consortium name="DOE Joint Genome Institute"/>
            <person name="Jimenez D.J."/>
            <person name="Hector R.E."/>
            <person name="Riley R."/>
            <person name="Sun H."/>
            <person name="Grigoriev I.V."/>
            <person name="Van Elsas J.D."/>
            <person name="Nichols N.N."/>
        </authorList>
    </citation>
    <scope>NUCLEOTIDE SEQUENCE [LARGE SCALE GENOMIC DNA]</scope>
    <source>
        <strain evidence="2 3">NRRL 30616</strain>
    </source>
</reference>
<evidence type="ECO:0000313" key="3">
    <source>
        <dbReference type="Proteomes" id="UP000182658"/>
    </source>
</evidence>
<dbReference type="AlphaFoldDB" id="A0A1J7JAP3"/>
<organism evidence="2 3">
    <name type="scientific">Coniochaeta ligniaria NRRL 30616</name>
    <dbReference type="NCBI Taxonomy" id="1408157"/>
    <lineage>
        <taxon>Eukaryota</taxon>
        <taxon>Fungi</taxon>
        <taxon>Dikarya</taxon>
        <taxon>Ascomycota</taxon>
        <taxon>Pezizomycotina</taxon>
        <taxon>Sordariomycetes</taxon>
        <taxon>Sordariomycetidae</taxon>
        <taxon>Coniochaetales</taxon>
        <taxon>Coniochaetaceae</taxon>
        <taxon>Coniochaeta</taxon>
    </lineage>
</organism>